<feature type="compositionally biased region" description="Basic residues" evidence="1">
    <location>
        <begin position="136"/>
        <end position="147"/>
    </location>
</feature>
<evidence type="ECO:0000313" key="2">
    <source>
        <dbReference type="EMBL" id="BAS74681.1"/>
    </source>
</evidence>
<protein>
    <submittedName>
        <fullName evidence="2">Os01g0784725 protein</fullName>
    </submittedName>
</protein>
<reference evidence="2 3" key="2">
    <citation type="journal article" date="2013" name="Plant Cell Physiol.">
        <title>Rice Annotation Project Database (RAP-DB): an integrative and interactive database for rice genomics.</title>
        <authorList>
            <person name="Sakai H."/>
            <person name="Lee S.S."/>
            <person name="Tanaka T."/>
            <person name="Numa H."/>
            <person name="Kim J."/>
            <person name="Kawahara Y."/>
            <person name="Wakimoto H."/>
            <person name="Yang C.C."/>
            <person name="Iwamoto M."/>
            <person name="Abe T."/>
            <person name="Yamada Y."/>
            <person name="Muto A."/>
            <person name="Inokuchi H."/>
            <person name="Ikemura T."/>
            <person name="Matsumoto T."/>
            <person name="Sasaki T."/>
            <person name="Itoh T."/>
        </authorList>
    </citation>
    <scope>NUCLEOTIDE SEQUENCE [LARGE SCALE GENOMIC DNA]</scope>
    <source>
        <strain evidence="3">cv. Nipponbare</strain>
    </source>
</reference>
<reference evidence="2 3" key="3">
    <citation type="journal article" date="2013" name="Rice">
        <title>Improvement of the Oryza sativa Nipponbare reference genome using next generation sequence and optical map data.</title>
        <authorList>
            <person name="Kawahara Y."/>
            <person name="de la Bastide M."/>
            <person name="Hamilton J.P."/>
            <person name="Kanamori H."/>
            <person name="McCombie W.R."/>
            <person name="Ouyang S."/>
            <person name="Schwartz D.C."/>
            <person name="Tanaka T."/>
            <person name="Wu J."/>
            <person name="Zhou S."/>
            <person name="Childs K.L."/>
            <person name="Davidson R.M."/>
            <person name="Lin H."/>
            <person name="Quesada-Ocampo L."/>
            <person name="Vaillancourt B."/>
            <person name="Sakai H."/>
            <person name="Lee S.S."/>
            <person name="Kim J."/>
            <person name="Numa H."/>
            <person name="Itoh T."/>
            <person name="Buell C.R."/>
            <person name="Matsumoto T."/>
        </authorList>
    </citation>
    <scope>NUCLEOTIDE SEQUENCE [LARGE SCALE GENOMIC DNA]</scope>
    <source>
        <strain evidence="3">cv. Nipponbare</strain>
    </source>
</reference>
<sequence>MIDTFLYLEAVRDFLGVVDEAEGEAGVGDGVRDAGELDAVPGAGAPDLLGAVPDEHLGVAGRVHGHHDGARRGVGGALPRRQRPVPPLHVVDAQPHLREQRVGRVVEPLPRHATASAVRDHQVSAVHDPGRGARQLGRRRDRPHNGRVPRYNGERARGRHGERGVGVVRDVAGERVLAVGDPDDGADRDLVVPDADVGAVGARRGEEAEHEVGVAARDQRLVRGERAAGHDCVPGTAAAREHHDDDEEQQVAAER</sequence>
<gene>
    <name evidence="2" type="ordered locus">Os01g0784725</name>
    <name evidence="2" type="ORF">OSNPB_010784725</name>
</gene>
<feature type="non-terminal residue" evidence="2">
    <location>
        <position position="255"/>
    </location>
</feature>
<dbReference type="Gramene" id="Os01t0784725-00">
    <property type="protein sequence ID" value="Os01t0784725-00"/>
    <property type="gene ID" value="Os01g0784725"/>
</dbReference>
<feature type="region of interest" description="Disordered" evidence="1">
    <location>
        <begin position="114"/>
        <end position="162"/>
    </location>
</feature>
<dbReference type="AlphaFoldDB" id="A0A0N7KDV6"/>
<accession>A0A0N7KDV6</accession>
<dbReference type="Proteomes" id="UP000059680">
    <property type="component" value="Chromosome 1"/>
</dbReference>
<dbReference type="EMBL" id="AP014957">
    <property type="protein sequence ID" value="BAS74681.1"/>
    <property type="molecule type" value="Genomic_DNA"/>
</dbReference>
<name>A0A0N7KDV6_ORYSJ</name>
<keyword evidence="3" id="KW-1185">Reference proteome</keyword>
<feature type="compositionally biased region" description="Basic and acidic residues" evidence="1">
    <location>
        <begin position="152"/>
        <end position="162"/>
    </location>
</feature>
<dbReference type="FunCoup" id="A0A0N7KDV6">
    <property type="interactions" value="4"/>
</dbReference>
<dbReference type="PaxDb" id="39947-A0A0N7KDV6"/>
<organism evidence="2 3">
    <name type="scientific">Oryza sativa subsp. japonica</name>
    <name type="common">Rice</name>
    <dbReference type="NCBI Taxonomy" id="39947"/>
    <lineage>
        <taxon>Eukaryota</taxon>
        <taxon>Viridiplantae</taxon>
        <taxon>Streptophyta</taxon>
        <taxon>Embryophyta</taxon>
        <taxon>Tracheophyta</taxon>
        <taxon>Spermatophyta</taxon>
        <taxon>Magnoliopsida</taxon>
        <taxon>Liliopsida</taxon>
        <taxon>Poales</taxon>
        <taxon>Poaceae</taxon>
        <taxon>BOP clade</taxon>
        <taxon>Oryzoideae</taxon>
        <taxon>Oryzeae</taxon>
        <taxon>Oryzinae</taxon>
        <taxon>Oryza</taxon>
        <taxon>Oryza sativa</taxon>
    </lineage>
</organism>
<reference evidence="3" key="1">
    <citation type="journal article" date="2005" name="Nature">
        <title>The map-based sequence of the rice genome.</title>
        <authorList>
            <consortium name="International rice genome sequencing project (IRGSP)"/>
            <person name="Matsumoto T."/>
            <person name="Wu J."/>
            <person name="Kanamori H."/>
            <person name="Katayose Y."/>
            <person name="Fujisawa M."/>
            <person name="Namiki N."/>
            <person name="Mizuno H."/>
            <person name="Yamamoto K."/>
            <person name="Antonio B.A."/>
            <person name="Baba T."/>
            <person name="Sakata K."/>
            <person name="Nagamura Y."/>
            <person name="Aoki H."/>
            <person name="Arikawa K."/>
            <person name="Arita K."/>
            <person name="Bito T."/>
            <person name="Chiden Y."/>
            <person name="Fujitsuka N."/>
            <person name="Fukunaka R."/>
            <person name="Hamada M."/>
            <person name="Harada C."/>
            <person name="Hayashi A."/>
            <person name="Hijishita S."/>
            <person name="Honda M."/>
            <person name="Hosokawa S."/>
            <person name="Ichikawa Y."/>
            <person name="Idonuma A."/>
            <person name="Iijima M."/>
            <person name="Ikeda M."/>
            <person name="Ikeno M."/>
            <person name="Ito K."/>
            <person name="Ito S."/>
            <person name="Ito T."/>
            <person name="Ito Y."/>
            <person name="Ito Y."/>
            <person name="Iwabuchi A."/>
            <person name="Kamiya K."/>
            <person name="Karasawa W."/>
            <person name="Kurita K."/>
            <person name="Katagiri S."/>
            <person name="Kikuta A."/>
            <person name="Kobayashi H."/>
            <person name="Kobayashi N."/>
            <person name="Machita K."/>
            <person name="Maehara T."/>
            <person name="Masukawa M."/>
            <person name="Mizubayashi T."/>
            <person name="Mukai Y."/>
            <person name="Nagasaki H."/>
            <person name="Nagata Y."/>
            <person name="Naito S."/>
            <person name="Nakashima M."/>
            <person name="Nakama Y."/>
            <person name="Nakamichi Y."/>
            <person name="Nakamura M."/>
            <person name="Meguro A."/>
            <person name="Negishi M."/>
            <person name="Ohta I."/>
            <person name="Ohta T."/>
            <person name="Okamoto M."/>
            <person name="Ono N."/>
            <person name="Saji S."/>
            <person name="Sakaguchi M."/>
            <person name="Sakai K."/>
            <person name="Shibata M."/>
            <person name="Shimokawa T."/>
            <person name="Song J."/>
            <person name="Takazaki Y."/>
            <person name="Terasawa K."/>
            <person name="Tsugane M."/>
            <person name="Tsuji K."/>
            <person name="Ueda S."/>
            <person name="Waki K."/>
            <person name="Yamagata H."/>
            <person name="Yamamoto M."/>
            <person name="Yamamoto S."/>
            <person name="Yamane H."/>
            <person name="Yoshiki S."/>
            <person name="Yoshihara R."/>
            <person name="Yukawa K."/>
            <person name="Zhong H."/>
            <person name="Yano M."/>
            <person name="Yuan Q."/>
            <person name="Ouyang S."/>
            <person name="Liu J."/>
            <person name="Jones K.M."/>
            <person name="Gansberger K."/>
            <person name="Moffat K."/>
            <person name="Hill J."/>
            <person name="Bera J."/>
            <person name="Fadrosh D."/>
            <person name="Jin S."/>
            <person name="Johri S."/>
            <person name="Kim M."/>
            <person name="Overton L."/>
            <person name="Reardon M."/>
            <person name="Tsitrin T."/>
            <person name="Vuong H."/>
            <person name="Weaver B."/>
            <person name="Ciecko A."/>
            <person name="Tallon L."/>
            <person name="Jackson J."/>
            <person name="Pai G."/>
            <person name="Aken S.V."/>
            <person name="Utterback T."/>
            <person name="Reidmuller S."/>
            <person name="Feldblyum T."/>
            <person name="Hsiao J."/>
            <person name="Zismann V."/>
            <person name="Iobst S."/>
            <person name="de Vazeille A.R."/>
            <person name="Buell C.R."/>
            <person name="Ying K."/>
            <person name="Li Y."/>
            <person name="Lu T."/>
            <person name="Huang Y."/>
            <person name="Zhao Q."/>
            <person name="Feng Q."/>
            <person name="Zhang L."/>
            <person name="Zhu J."/>
            <person name="Weng Q."/>
            <person name="Mu J."/>
            <person name="Lu Y."/>
            <person name="Fan D."/>
            <person name="Liu Y."/>
            <person name="Guan J."/>
            <person name="Zhang Y."/>
            <person name="Yu S."/>
            <person name="Liu X."/>
            <person name="Zhang Y."/>
            <person name="Hong G."/>
            <person name="Han B."/>
            <person name="Choisne N."/>
            <person name="Demange N."/>
            <person name="Orjeda G."/>
            <person name="Samain S."/>
            <person name="Cattolico L."/>
            <person name="Pelletier E."/>
            <person name="Couloux A."/>
            <person name="Segurens B."/>
            <person name="Wincker P."/>
            <person name="D'Hont A."/>
            <person name="Scarpelli C."/>
            <person name="Weissenbach J."/>
            <person name="Salanoubat M."/>
            <person name="Quetier F."/>
            <person name="Yu Y."/>
            <person name="Kim H.R."/>
            <person name="Rambo T."/>
            <person name="Currie J."/>
            <person name="Collura K."/>
            <person name="Luo M."/>
            <person name="Yang T."/>
            <person name="Ammiraju J.S.S."/>
            <person name="Engler F."/>
            <person name="Soderlund C."/>
            <person name="Wing R.A."/>
            <person name="Palmer L.E."/>
            <person name="de la Bastide M."/>
            <person name="Spiegel L."/>
            <person name="Nascimento L."/>
            <person name="Zutavern T."/>
            <person name="O'Shaughnessy A."/>
            <person name="Dike S."/>
            <person name="Dedhia N."/>
            <person name="Preston R."/>
            <person name="Balija V."/>
            <person name="McCombie W.R."/>
            <person name="Chow T."/>
            <person name="Chen H."/>
            <person name="Chung M."/>
            <person name="Chen C."/>
            <person name="Shaw J."/>
            <person name="Wu H."/>
            <person name="Hsiao K."/>
            <person name="Chao Y."/>
            <person name="Chu M."/>
            <person name="Cheng C."/>
            <person name="Hour A."/>
            <person name="Lee P."/>
            <person name="Lin S."/>
            <person name="Lin Y."/>
            <person name="Liou J."/>
            <person name="Liu S."/>
            <person name="Hsing Y."/>
            <person name="Raghuvanshi S."/>
            <person name="Mohanty A."/>
            <person name="Bharti A.K."/>
            <person name="Gaur A."/>
            <person name="Gupta V."/>
            <person name="Kumar D."/>
            <person name="Ravi V."/>
            <person name="Vij S."/>
            <person name="Kapur A."/>
            <person name="Khurana P."/>
            <person name="Khurana P."/>
            <person name="Khurana J.P."/>
            <person name="Tyagi A.K."/>
            <person name="Gaikwad K."/>
            <person name="Singh A."/>
            <person name="Dalal V."/>
            <person name="Srivastava S."/>
            <person name="Dixit A."/>
            <person name="Pal A.K."/>
            <person name="Ghazi I.A."/>
            <person name="Yadav M."/>
            <person name="Pandit A."/>
            <person name="Bhargava A."/>
            <person name="Sureshbabu K."/>
            <person name="Batra K."/>
            <person name="Sharma T.R."/>
            <person name="Mohapatra T."/>
            <person name="Singh N.K."/>
            <person name="Messing J."/>
            <person name="Nelson A.B."/>
            <person name="Fuks G."/>
            <person name="Kavchok S."/>
            <person name="Keizer G."/>
            <person name="Linton E."/>
            <person name="Llaca V."/>
            <person name="Song R."/>
            <person name="Tanyolac B."/>
            <person name="Young S."/>
            <person name="Ho-Il K."/>
            <person name="Hahn J.H."/>
            <person name="Sangsakoo G."/>
            <person name="Vanavichit A."/>
            <person name="de Mattos Luiz.A.T."/>
            <person name="Zimmer P.D."/>
            <person name="Malone G."/>
            <person name="Dellagostin O."/>
            <person name="de Oliveira A.C."/>
            <person name="Bevan M."/>
            <person name="Bancroft I."/>
            <person name="Minx P."/>
            <person name="Cordum H."/>
            <person name="Wilson R."/>
            <person name="Cheng Z."/>
            <person name="Jin W."/>
            <person name="Jiang J."/>
            <person name="Leong S.A."/>
            <person name="Iwama H."/>
            <person name="Gojobori T."/>
            <person name="Itoh T."/>
            <person name="Niimura Y."/>
            <person name="Fujii Y."/>
            <person name="Habara T."/>
            <person name="Sakai H."/>
            <person name="Sato Y."/>
            <person name="Wilson G."/>
            <person name="Kumar K."/>
            <person name="McCouch S."/>
            <person name="Juretic N."/>
            <person name="Hoen D."/>
            <person name="Wright S."/>
            <person name="Bruskiewich R."/>
            <person name="Bureau T."/>
            <person name="Miyao A."/>
            <person name="Hirochika H."/>
            <person name="Nishikawa T."/>
            <person name="Kadowaki K."/>
            <person name="Sugiura M."/>
            <person name="Burr B."/>
            <person name="Sasaki T."/>
        </authorList>
    </citation>
    <scope>NUCLEOTIDE SEQUENCE [LARGE SCALE GENOMIC DNA]</scope>
    <source>
        <strain evidence="3">cv. Nipponbare</strain>
    </source>
</reference>
<dbReference type="InParanoid" id="A0A0N7KDV6"/>
<evidence type="ECO:0000256" key="1">
    <source>
        <dbReference type="SAM" id="MobiDB-lite"/>
    </source>
</evidence>
<proteinExistence type="predicted"/>
<feature type="region of interest" description="Disordered" evidence="1">
    <location>
        <begin position="233"/>
        <end position="255"/>
    </location>
</feature>
<evidence type="ECO:0000313" key="3">
    <source>
        <dbReference type="Proteomes" id="UP000059680"/>
    </source>
</evidence>